<evidence type="ECO:0000313" key="2">
    <source>
        <dbReference type="Proteomes" id="UP001601521"/>
    </source>
</evidence>
<organism evidence="1 2">
    <name type="scientific">Nocardia africana</name>
    <dbReference type="NCBI Taxonomy" id="134964"/>
    <lineage>
        <taxon>Bacteria</taxon>
        <taxon>Bacillati</taxon>
        <taxon>Actinomycetota</taxon>
        <taxon>Actinomycetes</taxon>
        <taxon>Mycobacteriales</taxon>
        <taxon>Nocardiaceae</taxon>
        <taxon>Nocardia</taxon>
    </lineage>
</organism>
<evidence type="ECO:0000313" key="1">
    <source>
        <dbReference type="EMBL" id="MFF0458687.1"/>
    </source>
</evidence>
<accession>A0ABW6NV78</accession>
<dbReference type="EMBL" id="JBIALX010000038">
    <property type="protein sequence ID" value="MFF0458687.1"/>
    <property type="molecule type" value="Genomic_DNA"/>
</dbReference>
<comment type="caution">
    <text evidence="1">The sequence shown here is derived from an EMBL/GenBank/DDBJ whole genome shotgun (WGS) entry which is preliminary data.</text>
</comment>
<dbReference type="RefSeq" id="WP_387256358.1">
    <property type="nucleotide sequence ID" value="NZ_JBIALX010000038.1"/>
</dbReference>
<name>A0ABW6NV78_9NOCA</name>
<sequence length="445" mass="49363">MKPKPRRYCAQCGARLSQYNDEAVCGACEPSLLGPPTLPFEFWQTDQMHDALATWHMGRVIYAYRTHPFHGRPLAQEMVAGWLNLTQGQLSRLENGAAPEQLSKLIHWAETLKIPSELLWFKLRRQKVDTLGDVNRQGFLRAAAAVTFAPGTLLEVIAALESTPVPRIVGRDEIEEIRTAATQILSWDGAGGRGLVREAVLAQLRYAVRLLEARATPKDKAELNSAVGFLVHTAGFMAFDRYEHHDARAMFRLALGCAEECKDWNLRAKVLSSMARQSIWCGDADEGLTSVELAFVRADRLTATERAMLHTTKSRALAKLGKVQETLSEVGKADEEFAHARPDDDPAWMRYYDLAQHSGDTGHALYDLAMRGRFAAEAQRRLAAAVEGHTDAYIRARAMSGIKLSSLVMAVGDLNRPGFGAHLLSWEGWADHACEVRRSDQGQGC</sequence>
<dbReference type="SUPFAM" id="SSF48452">
    <property type="entry name" value="TPR-like"/>
    <property type="match status" value="1"/>
</dbReference>
<proteinExistence type="predicted"/>
<protein>
    <recommendedName>
        <fullName evidence="3">HTH cro/C1-type domain-containing protein</fullName>
    </recommendedName>
</protein>
<gene>
    <name evidence="1" type="ORF">ACFYTH_35545</name>
</gene>
<dbReference type="InterPro" id="IPR010982">
    <property type="entry name" value="Lambda_DNA-bd_dom_sf"/>
</dbReference>
<evidence type="ECO:0008006" key="3">
    <source>
        <dbReference type="Google" id="ProtNLM"/>
    </source>
</evidence>
<dbReference type="SUPFAM" id="SSF47413">
    <property type="entry name" value="lambda repressor-like DNA-binding domains"/>
    <property type="match status" value="1"/>
</dbReference>
<dbReference type="InterPro" id="IPR011990">
    <property type="entry name" value="TPR-like_helical_dom_sf"/>
</dbReference>
<dbReference type="Proteomes" id="UP001601521">
    <property type="component" value="Unassembled WGS sequence"/>
</dbReference>
<keyword evidence="2" id="KW-1185">Reference proteome</keyword>
<feature type="non-terminal residue" evidence="1">
    <location>
        <position position="445"/>
    </location>
</feature>
<reference evidence="1 2" key="1">
    <citation type="submission" date="2024-10" db="EMBL/GenBank/DDBJ databases">
        <title>The Natural Products Discovery Center: Release of the First 8490 Sequenced Strains for Exploring Actinobacteria Biosynthetic Diversity.</title>
        <authorList>
            <person name="Kalkreuter E."/>
            <person name="Kautsar S.A."/>
            <person name="Yang D."/>
            <person name="Bader C.D."/>
            <person name="Teijaro C.N."/>
            <person name="Fluegel L."/>
            <person name="Davis C.M."/>
            <person name="Simpson J.R."/>
            <person name="Lauterbach L."/>
            <person name="Steele A.D."/>
            <person name="Gui C."/>
            <person name="Meng S."/>
            <person name="Li G."/>
            <person name="Viehrig K."/>
            <person name="Ye F."/>
            <person name="Su P."/>
            <person name="Kiefer A.F."/>
            <person name="Nichols A."/>
            <person name="Cepeda A.J."/>
            <person name="Yan W."/>
            <person name="Fan B."/>
            <person name="Jiang Y."/>
            <person name="Adhikari A."/>
            <person name="Zheng C.-J."/>
            <person name="Schuster L."/>
            <person name="Cowan T.M."/>
            <person name="Smanski M.J."/>
            <person name="Chevrette M.G."/>
            <person name="De Carvalho L.P.S."/>
            <person name="Shen B."/>
        </authorList>
    </citation>
    <scope>NUCLEOTIDE SEQUENCE [LARGE SCALE GENOMIC DNA]</scope>
    <source>
        <strain evidence="1 2">NPDC004550</strain>
    </source>
</reference>